<dbReference type="GO" id="GO:0003677">
    <property type="term" value="F:DNA binding"/>
    <property type="evidence" value="ECO:0007669"/>
    <property type="project" value="InterPro"/>
</dbReference>
<dbReference type="Proteomes" id="UP000466445">
    <property type="component" value="Chromosome"/>
</dbReference>
<evidence type="ECO:0000313" key="1">
    <source>
        <dbReference type="EMBL" id="BBY58446.1"/>
    </source>
</evidence>
<reference evidence="1 2" key="1">
    <citation type="journal article" date="2019" name="Emerg. Microbes Infect.">
        <title>Comprehensive subspecies identification of 175 nontuberculous mycobacteria species based on 7547 genomic profiles.</title>
        <authorList>
            <person name="Matsumoto Y."/>
            <person name="Kinjo T."/>
            <person name="Motooka D."/>
            <person name="Nabeya D."/>
            <person name="Jung N."/>
            <person name="Uechi K."/>
            <person name="Horii T."/>
            <person name="Iida T."/>
            <person name="Fujita J."/>
            <person name="Nakamura S."/>
        </authorList>
    </citation>
    <scope>NUCLEOTIDE SEQUENCE [LARGE SCALE GENOMIC DNA]</scope>
    <source>
        <strain evidence="1 2">JCM 30395</strain>
    </source>
</reference>
<dbReference type="Gene3D" id="1.10.260.40">
    <property type="entry name" value="lambda repressor-like DNA-binding domains"/>
    <property type="match status" value="1"/>
</dbReference>
<sequence length="226" mass="24038">MTDVWTMSEAAGTSARSIRQAAGATLAEVAKAAKAVGLPWSSGRVGDFESGRIAPSLPTLLAVAGALSEIAQERHIGLADLFAVDGLVRINDRLVLDAARLRNLLEGQAFDVVISDLDGEVQEAFWSKVGESMSAMKEAAEEIPPHLRRPGPTNGVIRDFAEGDERMARSLGVGKMTAASAMTRAWGKTFVQRRDELSGPGANAQKKGIVSRQLKTELRAVIDGDD</sequence>
<keyword evidence="2" id="KW-1185">Reference proteome</keyword>
<dbReference type="InterPro" id="IPR010982">
    <property type="entry name" value="Lambda_DNA-bd_dom_sf"/>
</dbReference>
<dbReference type="EMBL" id="AP022595">
    <property type="protein sequence ID" value="BBY58446.1"/>
    <property type="molecule type" value="Genomic_DNA"/>
</dbReference>
<proteinExistence type="predicted"/>
<accession>A0A7I7SRM2</accession>
<organism evidence="1 2">
    <name type="scientific">Mycolicibacterium sarraceniae</name>
    <dbReference type="NCBI Taxonomy" id="1534348"/>
    <lineage>
        <taxon>Bacteria</taxon>
        <taxon>Bacillati</taxon>
        <taxon>Actinomycetota</taxon>
        <taxon>Actinomycetes</taxon>
        <taxon>Mycobacteriales</taxon>
        <taxon>Mycobacteriaceae</taxon>
        <taxon>Mycolicibacterium</taxon>
    </lineage>
</organism>
<dbReference type="RefSeq" id="WP_163695988.1">
    <property type="nucleotide sequence ID" value="NZ_AP022595.1"/>
</dbReference>
<gene>
    <name evidence="1" type="ORF">MSAR_15820</name>
</gene>
<dbReference type="KEGG" id="msar:MSAR_15820"/>
<protein>
    <submittedName>
        <fullName evidence="1">Uncharacterized protein</fullName>
    </submittedName>
</protein>
<evidence type="ECO:0000313" key="2">
    <source>
        <dbReference type="Proteomes" id="UP000466445"/>
    </source>
</evidence>
<name>A0A7I7SRM2_9MYCO</name>
<dbReference type="AlphaFoldDB" id="A0A7I7SRM2"/>